<proteinExistence type="predicted"/>
<dbReference type="Proteomes" id="UP000051863">
    <property type="component" value="Unassembled WGS sequence"/>
</dbReference>
<dbReference type="EMBL" id="LDJJ01000037">
    <property type="protein sequence ID" value="KRG66985.1"/>
    <property type="molecule type" value="Genomic_DNA"/>
</dbReference>
<accession>A0A0R0CBM5</accession>
<feature type="region of interest" description="Disordered" evidence="1">
    <location>
        <begin position="59"/>
        <end position="90"/>
    </location>
</feature>
<name>A0A0R0CBM5_9GAMM</name>
<reference evidence="2 3" key="1">
    <citation type="submission" date="2015-05" db="EMBL/GenBank/DDBJ databases">
        <title>Genome sequencing and analysis of members of genus Stenotrophomonas.</title>
        <authorList>
            <person name="Patil P.P."/>
            <person name="Midha S."/>
            <person name="Patil P.B."/>
        </authorList>
    </citation>
    <scope>NUCLEOTIDE SEQUENCE [LARGE SCALE GENOMIC DNA]</scope>
    <source>
        <strain evidence="2 3">DSM 18941</strain>
    </source>
</reference>
<evidence type="ECO:0000256" key="1">
    <source>
        <dbReference type="SAM" id="MobiDB-lite"/>
    </source>
</evidence>
<gene>
    <name evidence="2" type="ORF">ABB27_11955</name>
</gene>
<protein>
    <submittedName>
        <fullName evidence="2">Uncharacterized protein</fullName>
    </submittedName>
</protein>
<organism evidence="2 3">
    <name type="scientific">Stenotrophomonas terrae</name>
    <dbReference type="NCBI Taxonomy" id="405446"/>
    <lineage>
        <taxon>Bacteria</taxon>
        <taxon>Pseudomonadati</taxon>
        <taxon>Pseudomonadota</taxon>
        <taxon>Gammaproteobacteria</taxon>
        <taxon>Lysobacterales</taxon>
        <taxon>Lysobacteraceae</taxon>
        <taxon>Stenotrophomonas</taxon>
    </lineage>
</organism>
<evidence type="ECO:0000313" key="2">
    <source>
        <dbReference type="EMBL" id="KRG66985.1"/>
    </source>
</evidence>
<evidence type="ECO:0000313" key="3">
    <source>
        <dbReference type="Proteomes" id="UP000051863"/>
    </source>
</evidence>
<comment type="caution">
    <text evidence="2">The sequence shown here is derived from an EMBL/GenBank/DDBJ whole genome shotgun (WGS) entry which is preliminary data.</text>
</comment>
<dbReference type="AlphaFoldDB" id="A0A0R0CBM5"/>
<keyword evidence="3" id="KW-1185">Reference proteome</keyword>
<sequence length="90" mass="9732">MKAELFLLVTNTAGSSSLIQNPKTKNALAVLVEAHTTKLLDGGYILGIECSMRRSKNPRLNNRHEIRSGSAGANREVSCKGQHMDTLPLG</sequence>